<dbReference type="Gramene" id="LPERR04G18300.1">
    <property type="protein sequence ID" value="LPERR04G18300.1"/>
    <property type="gene ID" value="LPERR04G18300"/>
</dbReference>
<dbReference type="GO" id="GO:0098552">
    <property type="term" value="C:side of membrane"/>
    <property type="evidence" value="ECO:0007669"/>
    <property type="project" value="UniProtKB-KW"/>
</dbReference>
<evidence type="ECO:0000313" key="15">
    <source>
        <dbReference type="EnsemblPlants" id="LPERR04G18300.1"/>
    </source>
</evidence>
<organism evidence="15 16">
    <name type="scientific">Leersia perrieri</name>
    <dbReference type="NCBI Taxonomy" id="77586"/>
    <lineage>
        <taxon>Eukaryota</taxon>
        <taxon>Viridiplantae</taxon>
        <taxon>Streptophyta</taxon>
        <taxon>Embryophyta</taxon>
        <taxon>Tracheophyta</taxon>
        <taxon>Spermatophyta</taxon>
        <taxon>Magnoliopsida</taxon>
        <taxon>Liliopsida</taxon>
        <taxon>Poales</taxon>
        <taxon>Poaceae</taxon>
        <taxon>BOP clade</taxon>
        <taxon>Oryzoideae</taxon>
        <taxon>Oryzeae</taxon>
        <taxon>Oryzinae</taxon>
        <taxon>Leersia</taxon>
    </lineage>
</organism>
<keyword evidence="16" id="KW-1185">Reference proteome</keyword>
<keyword evidence="8" id="KW-0472">Membrane</keyword>
<feature type="chain" id="PRO_5002348345" description="FAS1 domain-containing protein" evidence="13">
    <location>
        <begin position="24"/>
        <end position="432"/>
    </location>
</feature>
<dbReference type="SUPFAM" id="SSF82153">
    <property type="entry name" value="FAS1 domain"/>
    <property type="match status" value="2"/>
</dbReference>
<evidence type="ECO:0000256" key="12">
    <source>
        <dbReference type="SAM" id="MobiDB-lite"/>
    </source>
</evidence>
<sequence length="432" mass="44574">MAATHRRVLFLLAVSLAVAVVSSHNITDILDGYPEYSLYNSYLSQTKVCDEINSRSTVTCLVLTNGAMSSLVSNLSLADIKNALRLLTLLDYYDTKKLHSLSDGSELTTTLYQTTGDASGNMGHVNITNLRGGKVGFASAAPGSKFQATYTKSVKQEPYNLSVLEVSDPITFPGLFNSPSAASTNLTALLEKAGCKQFARLIVSSGVIKMYQAAMDKGLTLFAPNDDAFNAKDLPDLSKLTSAELVTLLQYHALPEYAPKASLKTIKGSIQTLASTGAGKYDLSVVAKGDDVSMDTGVDKSRVASTVLDDTPTVIHTVDSVLLPRELFGGAPSPAPAAGPASDVPAASPAPEGSSPAPSPKAAAGKKKKKAKSPSHSPPAPPADTPDNSPAESPAGDEVADKSVKKSGATAVATSAAAAVASAAALLAASFL</sequence>
<keyword evidence="5 13" id="KW-0732">Signal</keyword>
<reference evidence="15" key="3">
    <citation type="submission" date="2015-04" db="UniProtKB">
        <authorList>
            <consortium name="EnsemblPlants"/>
        </authorList>
    </citation>
    <scope>IDENTIFICATION</scope>
</reference>
<evidence type="ECO:0000256" key="1">
    <source>
        <dbReference type="ARBA" id="ARBA00004609"/>
    </source>
</evidence>
<evidence type="ECO:0000256" key="11">
    <source>
        <dbReference type="ARBA" id="ARBA00024686"/>
    </source>
</evidence>
<dbReference type="InterPro" id="IPR033254">
    <property type="entry name" value="Plant_FLA"/>
</dbReference>
<feature type="signal peptide" evidence="13">
    <location>
        <begin position="1"/>
        <end position="23"/>
    </location>
</feature>
<dbReference type="FunFam" id="2.30.180.10:FF:000010">
    <property type="entry name" value="Fasciclin-like arabinogalactan protein 2"/>
    <property type="match status" value="1"/>
</dbReference>
<proteinExistence type="inferred from homology"/>
<protein>
    <recommendedName>
        <fullName evidence="14">FAS1 domain-containing protein</fullName>
    </recommendedName>
</protein>
<keyword evidence="3" id="KW-1003">Cell membrane</keyword>
<accession>A0A0D9W8F8</accession>
<dbReference type="Gene3D" id="2.30.180.10">
    <property type="entry name" value="FAS1 domain"/>
    <property type="match status" value="2"/>
</dbReference>
<evidence type="ECO:0000256" key="4">
    <source>
        <dbReference type="ARBA" id="ARBA00022622"/>
    </source>
</evidence>
<dbReference type="PROSITE" id="PS50213">
    <property type="entry name" value="FAS1"/>
    <property type="match status" value="1"/>
</dbReference>
<dbReference type="EnsemblPlants" id="LPERR04G18300.1">
    <property type="protein sequence ID" value="LPERR04G18300.1"/>
    <property type="gene ID" value="LPERR04G18300"/>
</dbReference>
<comment type="subcellular location">
    <subcellularLocation>
        <location evidence="1">Cell membrane</location>
        <topology evidence="1">Lipid-anchor</topology>
        <topology evidence="1">GPI-anchor</topology>
    </subcellularLocation>
</comment>
<evidence type="ECO:0000256" key="9">
    <source>
        <dbReference type="ARBA" id="ARBA00023180"/>
    </source>
</evidence>
<dbReference type="FunFam" id="2.30.180.10:FF:000008">
    <property type="entry name" value="Fasciclin-like arabinogalactan protein 10"/>
    <property type="match status" value="1"/>
</dbReference>
<evidence type="ECO:0000256" key="2">
    <source>
        <dbReference type="ARBA" id="ARBA00007843"/>
    </source>
</evidence>
<feature type="region of interest" description="Disordered" evidence="12">
    <location>
        <begin position="332"/>
        <end position="410"/>
    </location>
</feature>
<dbReference type="STRING" id="77586.A0A0D9W8F8"/>
<dbReference type="HOGENOM" id="CLU_036139_0_0_1"/>
<comment type="similarity">
    <text evidence="2">Belongs to the fasciclin-like AGP family.</text>
</comment>
<keyword evidence="9" id="KW-0325">Glycoprotein</keyword>
<evidence type="ECO:0000256" key="8">
    <source>
        <dbReference type="ARBA" id="ARBA00023136"/>
    </source>
</evidence>
<dbReference type="GO" id="GO:0005886">
    <property type="term" value="C:plasma membrane"/>
    <property type="evidence" value="ECO:0007669"/>
    <property type="project" value="UniProtKB-SubCell"/>
</dbReference>
<dbReference type="Proteomes" id="UP000032180">
    <property type="component" value="Chromosome 4"/>
</dbReference>
<keyword evidence="10" id="KW-0449">Lipoprotein</keyword>
<evidence type="ECO:0000313" key="16">
    <source>
        <dbReference type="Proteomes" id="UP000032180"/>
    </source>
</evidence>
<evidence type="ECO:0000256" key="7">
    <source>
        <dbReference type="ARBA" id="ARBA00022974"/>
    </source>
</evidence>
<evidence type="ECO:0000256" key="6">
    <source>
        <dbReference type="ARBA" id="ARBA00022737"/>
    </source>
</evidence>
<evidence type="ECO:0000256" key="10">
    <source>
        <dbReference type="ARBA" id="ARBA00023288"/>
    </source>
</evidence>
<dbReference type="Pfam" id="PF02469">
    <property type="entry name" value="Fasciclin"/>
    <property type="match status" value="1"/>
</dbReference>
<evidence type="ECO:0000259" key="14">
    <source>
        <dbReference type="PROSITE" id="PS50213"/>
    </source>
</evidence>
<feature type="compositionally biased region" description="Low complexity" evidence="12">
    <location>
        <begin position="332"/>
        <end position="363"/>
    </location>
</feature>
<keyword evidence="6" id="KW-0677">Repeat</keyword>
<feature type="domain" description="FAS1" evidence="14">
    <location>
        <begin position="182"/>
        <end position="322"/>
    </location>
</feature>
<reference evidence="15 16" key="1">
    <citation type="submission" date="2012-08" db="EMBL/GenBank/DDBJ databases">
        <title>Oryza genome evolution.</title>
        <authorList>
            <person name="Wing R.A."/>
        </authorList>
    </citation>
    <scope>NUCLEOTIDE SEQUENCE</scope>
</reference>
<dbReference type="InterPro" id="IPR000782">
    <property type="entry name" value="FAS1_domain"/>
</dbReference>
<keyword evidence="7" id="KW-0654">Proteoglycan</keyword>
<dbReference type="PANTHER" id="PTHR32382">
    <property type="entry name" value="FASCICLIN-LIKE ARABINOGALACTAN PROTEIN"/>
    <property type="match status" value="1"/>
</dbReference>
<dbReference type="eggNOG" id="ENOG502QV96">
    <property type="taxonomic scope" value="Eukaryota"/>
</dbReference>
<evidence type="ECO:0000256" key="5">
    <source>
        <dbReference type="ARBA" id="ARBA00022729"/>
    </source>
</evidence>
<dbReference type="PANTHER" id="PTHR32382:SF5">
    <property type="entry name" value="FASCICLIN-LIKE ARABINOGALACTAN PROTEIN 8"/>
    <property type="match status" value="1"/>
</dbReference>
<evidence type="ECO:0000256" key="13">
    <source>
        <dbReference type="SAM" id="SignalP"/>
    </source>
</evidence>
<name>A0A0D9W8F8_9ORYZ</name>
<feature type="compositionally biased region" description="Basic residues" evidence="12">
    <location>
        <begin position="364"/>
        <end position="373"/>
    </location>
</feature>
<dbReference type="InterPro" id="IPR036378">
    <property type="entry name" value="FAS1_dom_sf"/>
</dbReference>
<dbReference type="AlphaFoldDB" id="A0A0D9W8F8"/>
<comment type="function">
    <text evidence="11">May be a cell surface adhesion protein.</text>
</comment>
<reference evidence="16" key="2">
    <citation type="submission" date="2013-12" db="EMBL/GenBank/DDBJ databases">
        <authorList>
            <person name="Yu Y."/>
            <person name="Lee S."/>
            <person name="de Baynast K."/>
            <person name="Wissotski M."/>
            <person name="Liu L."/>
            <person name="Talag J."/>
            <person name="Goicoechea J."/>
            <person name="Angelova A."/>
            <person name="Jetty R."/>
            <person name="Kudrna D."/>
            <person name="Golser W."/>
            <person name="Rivera L."/>
            <person name="Zhang J."/>
            <person name="Wing R."/>
        </authorList>
    </citation>
    <scope>NUCLEOTIDE SEQUENCE</scope>
</reference>
<keyword evidence="4" id="KW-0336">GPI-anchor</keyword>
<dbReference type="SMART" id="SM00554">
    <property type="entry name" value="FAS1"/>
    <property type="match status" value="1"/>
</dbReference>
<evidence type="ECO:0000256" key="3">
    <source>
        <dbReference type="ARBA" id="ARBA00022475"/>
    </source>
</evidence>